<gene>
    <name evidence="1" type="ORF">UFOPK3295_00344</name>
</gene>
<proteinExistence type="predicted"/>
<dbReference type="EMBL" id="CAFBLG010000019">
    <property type="protein sequence ID" value="CAB4859245.1"/>
    <property type="molecule type" value="Genomic_DNA"/>
</dbReference>
<organism evidence="1">
    <name type="scientific">freshwater metagenome</name>
    <dbReference type="NCBI Taxonomy" id="449393"/>
    <lineage>
        <taxon>unclassified sequences</taxon>
        <taxon>metagenomes</taxon>
        <taxon>ecological metagenomes</taxon>
    </lineage>
</organism>
<accession>A0A6J7CQL9</accession>
<reference evidence="1" key="1">
    <citation type="submission" date="2020-05" db="EMBL/GenBank/DDBJ databases">
        <authorList>
            <person name="Chiriac C."/>
            <person name="Salcher M."/>
            <person name="Ghai R."/>
            <person name="Kavagutti S V."/>
        </authorList>
    </citation>
    <scope>NUCLEOTIDE SEQUENCE</scope>
</reference>
<protein>
    <submittedName>
        <fullName evidence="1">Unannotated protein</fullName>
    </submittedName>
</protein>
<evidence type="ECO:0000313" key="1">
    <source>
        <dbReference type="EMBL" id="CAB4859245.1"/>
    </source>
</evidence>
<dbReference type="AlphaFoldDB" id="A0A6J7CQL9"/>
<sequence length="74" mass="8268">MELALPATLHKLSDVSQRTGISRSALYREIINQRTPSGEIRTNAKGRLKVVHVGRSVRVREQDLIEFINSLANG</sequence>
<name>A0A6J7CQL9_9ZZZZ</name>